<feature type="compositionally biased region" description="Basic and acidic residues" evidence="1">
    <location>
        <begin position="119"/>
        <end position="134"/>
    </location>
</feature>
<dbReference type="Proteomes" id="UP000250235">
    <property type="component" value="Unassembled WGS sequence"/>
</dbReference>
<dbReference type="EMBL" id="KV018530">
    <property type="protein sequence ID" value="KZV16849.1"/>
    <property type="molecule type" value="Genomic_DNA"/>
</dbReference>
<organism evidence="2 3">
    <name type="scientific">Dorcoceras hygrometricum</name>
    <dbReference type="NCBI Taxonomy" id="472368"/>
    <lineage>
        <taxon>Eukaryota</taxon>
        <taxon>Viridiplantae</taxon>
        <taxon>Streptophyta</taxon>
        <taxon>Embryophyta</taxon>
        <taxon>Tracheophyta</taxon>
        <taxon>Spermatophyta</taxon>
        <taxon>Magnoliopsida</taxon>
        <taxon>eudicotyledons</taxon>
        <taxon>Gunneridae</taxon>
        <taxon>Pentapetalae</taxon>
        <taxon>asterids</taxon>
        <taxon>lamiids</taxon>
        <taxon>Lamiales</taxon>
        <taxon>Gesneriaceae</taxon>
        <taxon>Didymocarpoideae</taxon>
        <taxon>Trichosporeae</taxon>
        <taxon>Loxocarpinae</taxon>
        <taxon>Dorcoceras</taxon>
    </lineage>
</organism>
<keyword evidence="3" id="KW-1185">Reference proteome</keyword>
<dbReference type="AlphaFoldDB" id="A0A2Z7A5V2"/>
<protein>
    <submittedName>
        <fullName evidence="2">Uncharacterized protein</fullName>
    </submittedName>
</protein>
<reference evidence="2 3" key="1">
    <citation type="journal article" date="2015" name="Proc. Natl. Acad. Sci. U.S.A.">
        <title>The resurrection genome of Boea hygrometrica: A blueprint for survival of dehydration.</title>
        <authorList>
            <person name="Xiao L."/>
            <person name="Yang G."/>
            <person name="Zhang L."/>
            <person name="Yang X."/>
            <person name="Zhao S."/>
            <person name="Ji Z."/>
            <person name="Zhou Q."/>
            <person name="Hu M."/>
            <person name="Wang Y."/>
            <person name="Chen M."/>
            <person name="Xu Y."/>
            <person name="Jin H."/>
            <person name="Xiao X."/>
            <person name="Hu G."/>
            <person name="Bao F."/>
            <person name="Hu Y."/>
            <person name="Wan P."/>
            <person name="Li L."/>
            <person name="Deng X."/>
            <person name="Kuang T."/>
            <person name="Xiang C."/>
            <person name="Zhu J.K."/>
            <person name="Oliver M.J."/>
            <person name="He Y."/>
        </authorList>
    </citation>
    <scope>NUCLEOTIDE SEQUENCE [LARGE SCALE GENOMIC DNA]</scope>
    <source>
        <strain evidence="3">cv. XS01</strain>
    </source>
</reference>
<evidence type="ECO:0000313" key="3">
    <source>
        <dbReference type="Proteomes" id="UP000250235"/>
    </source>
</evidence>
<name>A0A2Z7A5V2_9LAMI</name>
<evidence type="ECO:0000313" key="2">
    <source>
        <dbReference type="EMBL" id="KZV16849.1"/>
    </source>
</evidence>
<sequence>MPQNTNTLMPKAVNRSSIRNSDPSKYLNQITRARQTQPAQICFLAGLRKHSRNCLELKYAKESHNLTRFQAPKTHCLRSRTQICSETPEYLESEFLLESALDRKRSKTTPNSTQISPDSDQRLEARGGHGPDTGRFRVVLCPTWRNPEPARWVE</sequence>
<feature type="region of interest" description="Disordered" evidence="1">
    <location>
        <begin position="102"/>
        <end position="134"/>
    </location>
</feature>
<evidence type="ECO:0000256" key="1">
    <source>
        <dbReference type="SAM" id="MobiDB-lite"/>
    </source>
</evidence>
<accession>A0A2Z7A5V2</accession>
<proteinExistence type="predicted"/>
<gene>
    <name evidence="2" type="ORF">F511_37905</name>
</gene>
<feature type="compositionally biased region" description="Polar residues" evidence="1">
    <location>
        <begin position="108"/>
        <end position="118"/>
    </location>
</feature>